<dbReference type="EMBL" id="KZ826402">
    <property type="protein sequence ID" value="PYI02015.1"/>
    <property type="molecule type" value="Genomic_DNA"/>
</dbReference>
<accession>A0A319E158</accession>
<sequence length="597" mass="67155">MASSHDVHVAKTSCLLCRQPPTTGTYILDLTQTRLVVPEYRYPCASCNRSPSPSVWFHPACYEILEATYEPSEKLTSEELGRFAAATRPSYEPCHAKGGEVASVLEGLLSKYTTPILQGSFDQNLYERLPLELRVMIAELIGPCWYLTVLGESRRLIEHLRQPQESQCMQLDLTRDIWMSRINYRGISYVACISNQPLESTVTSARPHIKPPGTISKIVLSMDGIGLRGVQVLGPNSSPASDRSPWFEILEANHSHLNAQVTFDGLFVRGIQLSGNESSFATIWTSPFPPKFKPWNFYDVHNKHRLHYIKLHAHVQGLLVCCANGSTVGIHGFSGKSKSFREFVNFMHRRMATSYKHWIYFPLNGQEAITGAWIRKFKICRGQASNPVLVLQTSLGRAITFGPHYPARIIDQYEYHPLVKHGDGPISGIFHDGLDPAYKYISEFGVTCSDQDQADTLEPPLVDSRFEPPTIPPGRGSIATTWYMTRAPLKGLVKVQVCRDQTQSHHPCLGLLLSYDDQHVESLGQVRWDLDLNQEILSPMYVRKGSVDGRDYVKDIQSDTYGSGPDLDTGEWQKLPEQGIMVWWSGHVGDMISIYND</sequence>
<evidence type="ECO:0000313" key="2">
    <source>
        <dbReference type="Proteomes" id="UP000248423"/>
    </source>
</evidence>
<protein>
    <submittedName>
        <fullName evidence="1">Uncharacterized protein</fullName>
    </submittedName>
</protein>
<keyword evidence="2" id="KW-1185">Reference proteome</keyword>
<dbReference type="STRING" id="1448318.A0A319E158"/>
<name>A0A319E158_ASPSB</name>
<reference evidence="1 2" key="1">
    <citation type="submission" date="2018-02" db="EMBL/GenBank/DDBJ databases">
        <title>The genomes of Aspergillus section Nigri reveals drivers in fungal speciation.</title>
        <authorList>
            <consortium name="DOE Joint Genome Institute"/>
            <person name="Vesth T.C."/>
            <person name="Nybo J."/>
            <person name="Theobald S."/>
            <person name="Brandl J."/>
            <person name="Frisvad J.C."/>
            <person name="Nielsen K.F."/>
            <person name="Lyhne E.K."/>
            <person name="Kogle M.E."/>
            <person name="Kuo A."/>
            <person name="Riley R."/>
            <person name="Clum A."/>
            <person name="Nolan M."/>
            <person name="Lipzen A."/>
            <person name="Salamov A."/>
            <person name="Henrissat B."/>
            <person name="Wiebenga A."/>
            <person name="De vries R.P."/>
            <person name="Grigoriev I.V."/>
            <person name="Mortensen U.H."/>
            <person name="Andersen M.R."/>
            <person name="Baker S.E."/>
        </authorList>
    </citation>
    <scope>NUCLEOTIDE SEQUENCE [LARGE SCALE GENOMIC DNA]</scope>
    <source>
        <strain evidence="1 2">CBS 121057</strain>
    </source>
</reference>
<proteinExistence type="predicted"/>
<gene>
    <name evidence="1" type="ORF">BO78DRAFT_326207</name>
</gene>
<dbReference type="AlphaFoldDB" id="A0A319E158"/>
<organism evidence="1 2">
    <name type="scientific">Aspergillus sclerotiicarbonarius (strain CBS 121057 / IBT 28362)</name>
    <dbReference type="NCBI Taxonomy" id="1448318"/>
    <lineage>
        <taxon>Eukaryota</taxon>
        <taxon>Fungi</taxon>
        <taxon>Dikarya</taxon>
        <taxon>Ascomycota</taxon>
        <taxon>Pezizomycotina</taxon>
        <taxon>Eurotiomycetes</taxon>
        <taxon>Eurotiomycetidae</taxon>
        <taxon>Eurotiales</taxon>
        <taxon>Aspergillaceae</taxon>
        <taxon>Aspergillus</taxon>
        <taxon>Aspergillus subgen. Circumdati</taxon>
    </lineage>
</organism>
<dbReference type="Proteomes" id="UP000248423">
    <property type="component" value="Unassembled WGS sequence"/>
</dbReference>
<evidence type="ECO:0000313" key="1">
    <source>
        <dbReference type="EMBL" id="PYI02015.1"/>
    </source>
</evidence>
<dbReference type="OrthoDB" id="5153231at2759"/>
<dbReference type="VEuPathDB" id="FungiDB:BO78DRAFT_326207"/>